<organism evidence="6 7">
    <name type="scientific">Novispirillum itersonii</name>
    <name type="common">Aquaspirillum itersonii</name>
    <dbReference type="NCBI Taxonomy" id="189"/>
    <lineage>
        <taxon>Bacteria</taxon>
        <taxon>Pseudomonadati</taxon>
        <taxon>Pseudomonadota</taxon>
        <taxon>Alphaproteobacteria</taxon>
        <taxon>Rhodospirillales</taxon>
        <taxon>Novispirillaceae</taxon>
        <taxon>Novispirillum</taxon>
    </lineage>
</organism>
<dbReference type="InterPro" id="IPR012831">
    <property type="entry name" value="CobZ"/>
</dbReference>
<evidence type="ECO:0000256" key="3">
    <source>
        <dbReference type="ARBA" id="ARBA00022827"/>
    </source>
</evidence>
<evidence type="ECO:0000259" key="5">
    <source>
        <dbReference type="Pfam" id="PF00890"/>
    </source>
</evidence>
<name>A0A7W9ZJ61_NOVIT</name>
<dbReference type="InterPro" id="IPR027477">
    <property type="entry name" value="Succ_DH/fumarate_Rdtase_cat_sf"/>
</dbReference>
<evidence type="ECO:0000313" key="7">
    <source>
        <dbReference type="Proteomes" id="UP000544872"/>
    </source>
</evidence>
<dbReference type="RefSeq" id="WP_311769140.1">
    <property type="nucleotide sequence ID" value="NZ_JACIIX010000010.1"/>
</dbReference>
<feature type="domain" description="FAD-dependent oxidoreductase 2 FAD-binding" evidence="5">
    <location>
        <begin position="21"/>
        <end position="411"/>
    </location>
</feature>
<dbReference type="PANTHER" id="PTHR43400">
    <property type="entry name" value="FUMARATE REDUCTASE"/>
    <property type="match status" value="1"/>
</dbReference>
<evidence type="ECO:0000313" key="6">
    <source>
        <dbReference type="EMBL" id="MBB6211229.1"/>
    </source>
</evidence>
<evidence type="ECO:0000256" key="1">
    <source>
        <dbReference type="ARBA" id="ARBA00001974"/>
    </source>
</evidence>
<dbReference type="Pfam" id="PF00890">
    <property type="entry name" value="FAD_binding_2"/>
    <property type="match status" value="1"/>
</dbReference>
<dbReference type="SUPFAM" id="SSF51905">
    <property type="entry name" value="FAD/NAD(P)-binding domain"/>
    <property type="match status" value="1"/>
</dbReference>
<dbReference type="PRINTS" id="PR00411">
    <property type="entry name" value="PNDRDTASEI"/>
</dbReference>
<dbReference type="Gene3D" id="3.50.50.60">
    <property type="entry name" value="FAD/NAD(P)-binding domain"/>
    <property type="match status" value="1"/>
</dbReference>
<evidence type="ECO:0000256" key="2">
    <source>
        <dbReference type="ARBA" id="ARBA00022630"/>
    </source>
</evidence>
<dbReference type="EMBL" id="JACIIX010000010">
    <property type="protein sequence ID" value="MBB6211229.1"/>
    <property type="molecule type" value="Genomic_DNA"/>
</dbReference>
<dbReference type="PANTHER" id="PTHR43400:SF7">
    <property type="entry name" value="FAD-DEPENDENT OXIDOREDUCTASE 2 FAD BINDING DOMAIN-CONTAINING PROTEIN"/>
    <property type="match status" value="1"/>
</dbReference>
<comment type="caution">
    <text evidence="6">The sequence shown here is derived from an EMBL/GenBank/DDBJ whole genome shotgun (WGS) entry which is preliminary data.</text>
</comment>
<protein>
    <submittedName>
        <fullName evidence="6">Tricarballylate dehydrogenase</fullName>
    </submittedName>
</protein>
<proteinExistence type="predicted"/>
<keyword evidence="4" id="KW-0560">Oxidoreductase</keyword>
<accession>A0A7W9ZJ61</accession>
<reference evidence="6 7" key="1">
    <citation type="submission" date="2020-08" db="EMBL/GenBank/DDBJ databases">
        <title>Genomic Encyclopedia of Type Strains, Phase IV (KMG-IV): sequencing the most valuable type-strain genomes for metagenomic binning, comparative biology and taxonomic classification.</title>
        <authorList>
            <person name="Goeker M."/>
        </authorList>
    </citation>
    <scope>NUCLEOTIDE SEQUENCE [LARGE SCALE GENOMIC DNA]</scope>
    <source>
        <strain evidence="6 7">DSM 11590</strain>
    </source>
</reference>
<keyword evidence="2" id="KW-0285">Flavoprotein</keyword>
<dbReference type="AlphaFoldDB" id="A0A7W9ZJ61"/>
<dbReference type="NCBIfam" id="TIGR02485">
    <property type="entry name" value="CobZ_N-term"/>
    <property type="match status" value="1"/>
</dbReference>
<dbReference type="Gene3D" id="3.90.700.10">
    <property type="entry name" value="Succinate dehydrogenase/fumarate reductase flavoprotein, catalytic domain"/>
    <property type="match status" value="1"/>
</dbReference>
<dbReference type="Proteomes" id="UP000544872">
    <property type="component" value="Unassembled WGS sequence"/>
</dbReference>
<dbReference type="InterPro" id="IPR003953">
    <property type="entry name" value="FAD-dep_OxRdtase_2_FAD-bd"/>
</dbReference>
<sequence>MSAVPPSSPLSPSVRLPDRADVVVVGGGLAALCAALAARQAGAGVLLLEQAGPALRGGNTRHSRNLRLTHDAPGPLMPGSYRAEEFIADLRRASKGDGDPALHALLATESVRLADWLARCGVHFQTEHLPYSRKTAFFLGGGKAAVNSLYATAARSGIDVRLHAGVAAVDPLSSSYGSSSGLSSGPLRVVLDSGAAVQAGAVVVACGGYQANPDWLAAEWGPLAATLHNRGTPHADGQVLRHLLQAGAQPSGAPGRGHLVAVDGRSPRHDGGIVTRVDGFGCGRVIDAAGTLLTPPGETGPPRYSAWGRRVAAGAGGRAVLVVEARRAAELPMRVYPPLPCATAAEAAALAAIPPQAMEAALSGLEPPFLLVPVHPGLTFTGLGLTVDPALRVQRADGGHWPGLYAAGMIIAPQILGSGYIAGAALTVSAVTGRRAGEEAARYVRS</sequence>
<dbReference type="InterPro" id="IPR050315">
    <property type="entry name" value="FAD-oxidoreductase_2"/>
</dbReference>
<keyword evidence="3" id="KW-0274">FAD</keyword>
<evidence type="ECO:0000256" key="4">
    <source>
        <dbReference type="ARBA" id="ARBA00023002"/>
    </source>
</evidence>
<gene>
    <name evidence="6" type="ORF">FHS48_002666</name>
</gene>
<dbReference type="InterPro" id="IPR036188">
    <property type="entry name" value="FAD/NAD-bd_sf"/>
</dbReference>
<comment type="cofactor">
    <cofactor evidence="1">
        <name>FAD</name>
        <dbReference type="ChEBI" id="CHEBI:57692"/>
    </cofactor>
</comment>
<keyword evidence="7" id="KW-1185">Reference proteome</keyword>
<dbReference type="GO" id="GO:0016491">
    <property type="term" value="F:oxidoreductase activity"/>
    <property type="evidence" value="ECO:0007669"/>
    <property type="project" value="UniProtKB-KW"/>
</dbReference>